<dbReference type="GO" id="GO:0005829">
    <property type="term" value="C:cytosol"/>
    <property type="evidence" value="ECO:0007669"/>
    <property type="project" value="TreeGrafter"/>
</dbReference>
<dbReference type="Proteomes" id="UP000694843">
    <property type="component" value="Unplaced"/>
</dbReference>
<keyword evidence="3 7" id="KW-0347">Helicase</keyword>
<dbReference type="GeneID" id="108673345"/>
<evidence type="ECO:0000259" key="5">
    <source>
        <dbReference type="PROSITE" id="PS51192"/>
    </source>
</evidence>
<dbReference type="InterPro" id="IPR014001">
    <property type="entry name" value="Helicase_ATP-bd"/>
</dbReference>
<dbReference type="InterPro" id="IPR027417">
    <property type="entry name" value="P-loop_NTPase"/>
</dbReference>
<evidence type="ECO:0000256" key="2">
    <source>
        <dbReference type="ARBA" id="ARBA00022801"/>
    </source>
</evidence>
<dbReference type="GO" id="GO:0005524">
    <property type="term" value="F:ATP binding"/>
    <property type="evidence" value="ECO:0007669"/>
    <property type="project" value="UniProtKB-KW"/>
</dbReference>
<feature type="domain" description="Helicase ATP-binding" evidence="5">
    <location>
        <begin position="44"/>
        <end position="133"/>
    </location>
</feature>
<dbReference type="KEGG" id="hazt:108673345"/>
<dbReference type="GO" id="GO:0003676">
    <property type="term" value="F:nucleic acid binding"/>
    <property type="evidence" value="ECO:0007669"/>
    <property type="project" value="InterPro"/>
</dbReference>
<evidence type="ECO:0000256" key="3">
    <source>
        <dbReference type="ARBA" id="ARBA00022806"/>
    </source>
</evidence>
<keyword evidence="4" id="KW-0067">ATP-binding</keyword>
<dbReference type="GO" id="GO:0016787">
    <property type="term" value="F:hydrolase activity"/>
    <property type="evidence" value="ECO:0007669"/>
    <property type="project" value="UniProtKB-KW"/>
</dbReference>
<keyword evidence="6" id="KW-1185">Reference proteome</keyword>
<name>A0A979FKM2_HYAAZ</name>
<keyword evidence="1" id="KW-0547">Nucleotide-binding</keyword>
<dbReference type="RefSeq" id="XP_047737238.1">
    <property type="nucleotide sequence ID" value="XM_047881282.1"/>
</dbReference>
<dbReference type="Pfam" id="PF00270">
    <property type="entry name" value="DEAD"/>
    <property type="match status" value="1"/>
</dbReference>
<evidence type="ECO:0000256" key="1">
    <source>
        <dbReference type="ARBA" id="ARBA00022741"/>
    </source>
</evidence>
<dbReference type="OrthoDB" id="10261904at2759"/>
<dbReference type="GO" id="GO:0003724">
    <property type="term" value="F:RNA helicase activity"/>
    <property type="evidence" value="ECO:0007669"/>
    <property type="project" value="TreeGrafter"/>
</dbReference>
<dbReference type="PROSITE" id="PS51192">
    <property type="entry name" value="HELICASE_ATP_BIND_1"/>
    <property type="match status" value="1"/>
</dbReference>
<dbReference type="SUPFAM" id="SSF52540">
    <property type="entry name" value="P-loop containing nucleoside triphosphate hydrolases"/>
    <property type="match status" value="1"/>
</dbReference>
<gene>
    <name evidence="7" type="primary">LOC108673345</name>
</gene>
<keyword evidence="2" id="KW-0378">Hydrolase</keyword>
<proteinExistence type="predicted"/>
<evidence type="ECO:0000313" key="7">
    <source>
        <dbReference type="RefSeq" id="XP_047737238.1"/>
    </source>
</evidence>
<sequence length="133" mass="14627">MADWVTDETKNKQYSDIIGLKPWIIRDLKRLDVVRPTPVQFACIPPALQGKDVIGGAKTGSGKTMAFVLPILNKLSDDPYGIFALVLTPTRELAFQISDQFRAVGGSMGLRVSVVVGGEDRHDPFLVLDEADW</sequence>
<dbReference type="PANTHER" id="PTHR47959">
    <property type="entry name" value="ATP-DEPENDENT RNA HELICASE RHLE-RELATED"/>
    <property type="match status" value="1"/>
</dbReference>
<dbReference type="Gene3D" id="3.40.50.300">
    <property type="entry name" value="P-loop containing nucleotide triphosphate hydrolases"/>
    <property type="match status" value="1"/>
</dbReference>
<protein>
    <submittedName>
        <fullName evidence="7">Probable ATP-dependent RNA helicase DDX49</fullName>
    </submittedName>
</protein>
<dbReference type="InterPro" id="IPR050079">
    <property type="entry name" value="DEAD_box_RNA_helicase"/>
</dbReference>
<dbReference type="AlphaFoldDB" id="A0A979FKM2"/>
<dbReference type="OMA" id="DSEMYGE"/>
<dbReference type="InterPro" id="IPR011545">
    <property type="entry name" value="DEAD/DEAH_box_helicase_dom"/>
</dbReference>
<dbReference type="PANTHER" id="PTHR47959:SF24">
    <property type="entry name" value="ATP-DEPENDENT RNA HELICASE"/>
    <property type="match status" value="1"/>
</dbReference>
<organism evidence="6 7">
    <name type="scientific">Hyalella azteca</name>
    <name type="common">Amphipod</name>
    <dbReference type="NCBI Taxonomy" id="294128"/>
    <lineage>
        <taxon>Eukaryota</taxon>
        <taxon>Metazoa</taxon>
        <taxon>Ecdysozoa</taxon>
        <taxon>Arthropoda</taxon>
        <taxon>Crustacea</taxon>
        <taxon>Multicrustacea</taxon>
        <taxon>Malacostraca</taxon>
        <taxon>Eumalacostraca</taxon>
        <taxon>Peracarida</taxon>
        <taxon>Amphipoda</taxon>
        <taxon>Senticaudata</taxon>
        <taxon>Talitrida</taxon>
        <taxon>Talitroidea</taxon>
        <taxon>Hyalellidae</taxon>
        <taxon>Hyalella</taxon>
    </lineage>
</organism>
<evidence type="ECO:0000313" key="6">
    <source>
        <dbReference type="Proteomes" id="UP000694843"/>
    </source>
</evidence>
<accession>A0A979FKM2</accession>
<evidence type="ECO:0000256" key="4">
    <source>
        <dbReference type="ARBA" id="ARBA00022840"/>
    </source>
</evidence>
<reference evidence="7" key="1">
    <citation type="submission" date="2025-08" db="UniProtKB">
        <authorList>
            <consortium name="RefSeq"/>
        </authorList>
    </citation>
    <scope>IDENTIFICATION</scope>
    <source>
        <tissue evidence="7">Whole organism</tissue>
    </source>
</reference>